<dbReference type="EMBL" id="BMSX01000008">
    <property type="protein sequence ID" value="GGR18946.1"/>
    <property type="molecule type" value="Genomic_DNA"/>
</dbReference>
<reference evidence="2" key="1">
    <citation type="journal article" date="2014" name="Int. J. Syst. Evol. Microbiol.">
        <title>Complete genome sequence of Corynebacterium casei LMG S-19264T (=DSM 44701T), isolated from a smear-ripened cheese.</title>
        <authorList>
            <consortium name="US DOE Joint Genome Institute (JGI-PGF)"/>
            <person name="Walter F."/>
            <person name="Albersmeier A."/>
            <person name="Kalinowski J."/>
            <person name="Ruckert C."/>
        </authorList>
    </citation>
    <scope>NUCLEOTIDE SEQUENCE</scope>
    <source>
        <strain evidence="2">JCM 4346</strain>
    </source>
</reference>
<keyword evidence="3" id="KW-1185">Reference proteome</keyword>
<organism evidence="2 3">
    <name type="scientific">Streptomyces aurantiogriseus</name>
    <dbReference type="NCBI Taxonomy" id="66870"/>
    <lineage>
        <taxon>Bacteria</taxon>
        <taxon>Bacillati</taxon>
        <taxon>Actinomycetota</taxon>
        <taxon>Actinomycetes</taxon>
        <taxon>Kitasatosporales</taxon>
        <taxon>Streptomycetaceae</taxon>
        <taxon>Streptomyces</taxon>
    </lineage>
</organism>
<sequence>MDFEIRKVRKAQGPVKLRREREEYFRLVQMGLTNREASRQVGVHERTGREWRNGRTTRSGGGLLLCRSRSPSLRPRGTCGKTNAST</sequence>
<feature type="region of interest" description="Disordered" evidence="1">
    <location>
        <begin position="61"/>
        <end position="86"/>
    </location>
</feature>
<reference evidence="2" key="2">
    <citation type="submission" date="2020-09" db="EMBL/GenBank/DDBJ databases">
        <authorList>
            <person name="Sun Q."/>
            <person name="Ohkuma M."/>
        </authorList>
    </citation>
    <scope>NUCLEOTIDE SEQUENCE</scope>
    <source>
        <strain evidence="2">JCM 4346</strain>
    </source>
</reference>
<accession>A0A918CDL3</accession>
<proteinExistence type="predicted"/>
<evidence type="ECO:0000256" key="1">
    <source>
        <dbReference type="SAM" id="MobiDB-lite"/>
    </source>
</evidence>
<dbReference type="Proteomes" id="UP000658320">
    <property type="component" value="Unassembled WGS sequence"/>
</dbReference>
<feature type="compositionally biased region" description="Low complexity" evidence="1">
    <location>
        <begin position="61"/>
        <end position="78"/>
    </location>
</feature>
<evidence type="ECO:0000313" key="3">
    <source>
        <dbReference type="Proteomes" id="UP000658320"/>
    </source>
</evidence>
<dbReference type="AlphaFoldDB" id="A0A918CDL3"/>
<protein>
    <submittedName>
        <fullName evidence="2">Uncharacterized protein</fullName>
    </submittedName>
</protein>
<name>A0A918CDL3_9ACTN</name>
<gene>
    <name evidence="2" type="ORF">GCM10010251_38860</name>
</gene>
<comment type="caution">
    <text evidence="2">The sequence shown here is derived from an EMBL/GenBank/DDBJ whole genome shotgun (WGS) entry which is preliminary data.</text>
</comment>
<evidence type="ECO:0000313" key="2">
    <source>
        <dbReference type="EMBL" id="GGR18946.1"/>
    </source>
</evidence>